<accession>A0A7G3ZFS7</accession>
<evidence type="ECO:0000256" key="6">
    <source>
        <dbReference type="SAM" id="MobiDB-lite"/>
    </source>
</evidence>
<protein>
    <recommendedName>
        <fullName evidence="10">Stress response RCI peptide</fullName>
    </recommendedName>
</protein>
<keyword evidence="4 7" id="KW-1133">Transmembrane helix</keyword>
<comment type="similarity">
    <text evidence="2">Belongs to the UPF0057 (PMP3) family.</text>
</comment>
<evidence type="ECO:0000256" key="3">
    <source>
        <dbReference type="ARBA" id="ARBA00022692"/>
    </source>
</evidence>
<evidence type="ECO:0000256" key="2">
    <source>
        <dbReference type="ARBA" id="ARBA00009530"/>
    </source>
</evidence>
<dbReference type="GO" id="GO:0016020">
    <property type="term" value="C:membrane"/>
    <property type="evidence" value="ECO:0007669"/>
    <property type="project" value="UniProtKB-SubCell"/>
</dbReference>
<feature type="transmembrane region" description="Helical" evidence="7">
    <location>
        <begin position="35"/>
        <end position="57"/>
    </location>
</feature>
<dbReference type="InterPro" id="IPR000612">
    <property type="entry name" value="PMP3"/>
</dbReference>
<dbReference type="Proteomes" id="UP000515788">
    <property type="component" value="Chromosome 3"/>
</dbReference>
<feature type="compositionally biased region" description="Pro residues" evidence="6">
    <location>
        <begin position="124"/>
        <end position="133"/>
    </location>
</feature>
<sequence length="133" mass="14844">MCCCTVSDIILYVIAFFVPPIAVMLRAGLCSSDFLLNLLLTLLGFLPGMVHAFYYIAISSPLRRDMEYAYFYQQGWTDHERQIPRRNGPPQEPIANVNQTEQTPLLEGAPVAHVPYTGGKMEPSAPPPYAELP</sequence>
<evidence type="ECO:0008006" key="10">
    <source>
        <dbReference type="Google" id="ProtNLM"/>
    </source>
</evidence>
<dbReference type="PANTHER" id="PTHR21659">
    <property type="entry name" value="HYDROPHOBIC PROTEIN RCI2 LOW TEMPERATURE AND SALT RESPONSIVE PROTEIN LTI6 -RELATED"/>
    <property type="match status" value="1"/>
</dbReference>
<name>A0A7G3ZFS7_9SACH</name>
<evidence type="ECO:0000256" key="7">
    <source>
        <dbReference type="SAM" id="Phobius"/>
    </source>
</evidence>
<dbReference type="PANTHER" id="PTHR21659:SF114">
    <property type="entry name" value="PROTEIN SNA4"/>
    <property type="match status" value="1"/>
</dbReference>
<evidence type="ECO:0000313" key="9">
    <source>
        <dbReference type="Proteomes" id="UP000515788"/>
    </source>
</evidence>
<dbReference type="RefSeq" id="XP_037139038.1">
    <property type="nucleotide sequence ID" value="XM_037283142.1"/>
</dbReference>
<feature type="region of interest" description="Disordered" evidence="6">
    <location>
        <begin position="81"/>
        <end position="133"/>
    </location>
</feature>
<evidence type="ECO:0000256" key="1">
    <source>
        <dbReference type="ARBA" id="ARBA00004370"/>
    </source>
</evidence>
<dbReference type="GeneID" id="59325499"/>
<comment type="subcellular location">
    <subcellularLocation>
        <location evidence="1">Membrane</location>
    </subcellularLocation>
</comment>
<reference evidence="8 9" key="1">
    <citation type="submission" date="2020-06" db="EMBL/GenBank/DDBJ databases">
        <title>The yeast mating-type switching endonuclease HO is a domesticated member of an unorthodox homing genetic element family.</title>
        <authorList>
            <person name="Coughlan A.Y."/>
            <person name="Lombardi L."/>
            <person name="Braun-Galleani S."/>
            <person name="Martos A.R."/>
            <person name="Galeote V."/>
            <person name="Bigey F."/>
            <person name="Dequin S."/>
            <person name="Byrne K.P."/>
            <person name="Wolfe K.H."/>
        </authorList>
    </citation>
    <scope>NUCLEOTIDE SEQUENCE [LARGE SCALE GENOMIC DNA]</scope>
    <source>
        <strain evidence="8 9">CBS764</strain>
    </source>
</reference>
<dbReference type="AlphaFoldDB" id="A0A7G3ZFS7"/>
<dbReference type="OrthoDB" id="2802411at2759"/>
<dbReference type="PROSITE" id="PS01309">
    <property type="entry name" value="UPF0057"/>
    <property type="match status" value="1"/>
</dbReference>
<gene>
    <name evidence="8" type="ORF">HG536_0C05320</name>
</gene>
<keyword evidence="5 7" id="KW-0472">Membrane</keyword>
<proteinExistence type="inferred from homology"/>
<keyword evidence="9" id="KW-1185">Reference proteome</keyword>
<dbReference type="EMBL" id="CP059248">
    <property type="protein sequence ID" value="QLL32363.1"/>
    <property type="molecule type" value="Genomic_DNA"/>
</dbReference>
<organism evidence="8 9">
    <name type="scientific">Torulaspora globosa</name>
    <dbReference type="NCBI Taxonomy" id="48254"/>
    <lineage>
        <taxon>Eukaryota</taxon>
        <taxon>Fungi</taxon>
        <taxon>Dikarya</taxon>
        <taxon>Ascomycota</taxon>
        <taxon>Saccharomycotina</taxon>
        <taxon>Saccharomycetes</taxon>
        <taxon>Saccharomycetales</taxon>
        <taxon>Saccharomycetaceae</taxon>
        <taxon>Torulaspora</taxon>
    </lineage>
</organism>
<feature type="transmembrane region" description="Helical" evidence="7">
    <location>
        <begin position="9"/>
        <end position="29"/>
    </location>
</feature>
<evidence type="ECO:0000256" key="5">
    <source>
        <dbReference type="ARBA" id="ARBA00023136"/>
    </source>
</evidence>
<evidence type="ECO:0000313" key="8">
    <source>
        <dbReference type="EMBL" id="QLL32363.1"/>
    </source>
</evidence>
<dbReference type="Pfam" id="PF01679">
    <property type="entry name" value="Pmp3"/>
    <property type="match status" value="1"/>
</dbReference>
<dbReference type="KEGG" id="tgb:HG536_0C05320"/>
<keyword evidence="3 7" id="KW-0812">Transmembrane</keyword>
<evidence type="ECO:0000256" key="4">
    <source>
        <dbReference type="ARBA" id="ARBA00022989"/>
    </source>
</evidence>